<sequence length="100" mass="11170">MLVKGVVFESEHTGFDPDNGGTRIGRSAVDSYLSAGSHFTYTSKVRERRDEFAVTLRQGYACPRPLRCGSHRPENDPEAAVVSSWSSLPQLRFFATLLMF</sequence>
<evidence type="ECO:0000313" key="1">
    <source>
        <dbReference type="EMBL" id="GBO99849.1"/>
    </source>
</evidence>
<comment type="caution">
    <text evidence="1">The sequence shown here is derived from an EMBL/GenBank/DDBJ whole genome shotgun (WGS) entry which is preliminary data.</text>
</comment>
<protein>
    <submittedName>
        <fullName evidence="1">Uncharacterized protein</fullName>
    </submittedName>
</protein>
<name>A0A4C1SFG8_EUMVA</name>
<keyword evidence="2" id="KW-1185">Reference proteome</keyword>
<reference evidence="1 2" key="1">
    <citation type="journal article" date="2019" name="Commun. Biol.">
        <title>The bagworm genome reveals a unique fibroin gene that provides high tensile strength.</title>
        <authorList>
            <person name="Kono N."/>
            <person name="Nakamura H."/>
            <person name="Ohtoshi R."/>
            <person name="Tomita M."/>
            <person name="Numata K."/>
            <person name="Arakawa K."/>
        </authorList>
    </citation>
    <scope>NUCLEOTIDE SEQUENCE [LARGE SCALE GENOMIC DNA]</scope>
</reference>
<dbReference type="Proteomes" id="UP000299102">
    <property type="component" value="Unassembled WGS sequence"/>
</dbReference>
<evidence type="ECO:0000313" key="2">
    <source>
        <dbReference type="Proteomes" id="UP000299102"/>
    </source>
</evidence>
<gene>
    <name evidence="1" type="ORF">EVAR_74241_1</name>
</gene>
<proteinExistence type="predicted"/>
<organism evidence="1 2">
    <name type="scientific">Eumeta variegata</name>
    <name type="common">Bagworm moth</name>
    <name type="synonym">Eumeta japonica</name>
    <dbReference type="NCBI Taxonomy" id="151549"/>
    <lineage>
        <taxon>Eukaryota</taxon>
        <taxon>Metazoa</taxon>
        <taxon>Ecdysozoa</taxon>
        <taxon>Arthropoda</taxon>
        <taxon>Hexapoda</taxon>
        <taxon>Insecta</taxon>
        <taxon>Pterygota</taxon>
        <taxon>Neoptera</taxon>
        <taxon>Endopterygota</taxon>
        <taxon>Lepidoptera</taxon>
        <taxon>Glossata</taxon>
        <taxon>Ditrysia</taxon>
        <taxon>Tineoidea</taxon>
        <taxon>Psychidae</taxon>
        <taxon>Oiketicinae</taxon>
        <taxon>Eumeta</taxon>
    </lineage>
</organism>
<dbReference type="AlphaFoldDB" id="A0A4C1SFG8"/>
<accession>A0A4C1SFG8</accession>
<dbReference type="EMBL" id="BGZK01000004">
    <property type="protein sequence ID" value="GBO99849.1"/>
    <property type="molecule type" value="Genomic_DNA"/>
</dbReference>